<dbReference type="KEGG" id="plon:Pla110_28980"/>
<proteinExistence type="inferred from homology"/>
<accession>A0A518CPL8</accession>
<keyword evidence="13" id="KW-0732">Signal</keyword>
<dbReference type="PANTHER" id="PTHR10091">
    <property type="entry name" value="ALDOSE-1-EPIMERASE"/>
    <property type="match status" value="1"/>
</dbReference>
<name>A0A518CPL8_9PLAN</name>
<feature type="active site" description="Proton acceptor" evidence="9">
    <location>
        <position position="366"/>
    </location>
</feature>
<dbReference type="InterPro" id="IPR011013">
    <property type="entry name" value="Gal_mutarotase_sf_dom"/>
</dbReference>
<dbReference type="UniPathway" id="UPA00242"/>
<dbReference type="GO" id="GO:0006006">
    <property type="term" value="P:glucose metabolic process"/>
    <property type="evidence" value="ECO:0007669"/>
    <property type="project" value="TreeGrafter"/>
</dbReference>
<comment type="pathway">
    <text evidence="2 8">Carbohydrate metabolism; hexose metabolism.</text>
</comment>
<evidence type="ECO:0000313" key="15">
    <source>
        <dbReference type="Proteomes" id="UP000317178"/>
    </source>
</evidence>
<dbReference type="AlphaFoldDB" id="A0A518CPL8"/>
<evidence type="ECO:0000256" key="4">
    <source>
        <dbReference type="ARBA" id="ARBA00013185"/>
    </source>
</evidence>
<dbReference type="Pfam" id="PF01263">
    <property type="entry name" value="Aldose_epim"/>
    <property type="match status" value="1"/>
</dbReference>
<sequence length="406" mass="44888" precursor="true">MKLLPPLANSSLILVPLMLVFIALPGCTDPQETQQNNIPSANSAKESTTEVDSETLSEAPFEMTLQREPVDDKIVRYMLSNDQGMVVELINLGATVTRVLLPDDEEGQVNVTLNFDDLTKYKTNPPYFGSICGRYSNRIAEGKFSLEGQEYTLAINNDPNHLHGGDEGFNKKFWLAEEIDLDDQVGVEFTYVSFDGEEGYPGEMTVKVKYTLNNQNELKLDYSATSNKPTVLNLTNHCYWNLAGAGSGSILDHELKLNCSRYIPVDSTGIPTGELIEVAETPMDFTSFHALGERIDQVEGGYDHCYVLDNDDAEGLQTIATLRDPESGRALEILTSEPGVQLYTGNFLDGSAEVGGYEKNGGICLESQHFPDSPNQPEFPSTTLAPAEIYQQTTVHRFQFNQPKSE</sequence>
<dbReference type="RefSeq" id="WP_144996368.1">
    <property type="nucleotide sequence ID" value="NZ_CP036281.1"/>
</dbReference>
<dbReference type="EC" id="5.1.3.3" evidence="4 8"/>
<keyword evidence="15" id="KW-1185">Reference proteome</keyword>
<dbReference type="GO" id="GO:0004034">
    <property type="term" value="F:aldose 1-epimerase activity"/>
    <property type="evidence" value="ECO:0007669"/>
    <property type="project" value="UniProtKB-EC"/>
</dbReference>
<comment type="catalytic activity">
    <reaction evidence="1 8">
        <text>alpha-D-glucose = beta-D-glucose</text>
        <dbReference type="Rhea" id="RHEA:10264"/>
        <dbReference type="ChEBI" id="CHEBI:15903"/>
        <dbReference type="ChEBI" id="CHEBI:17925"/>
        <dbReference type="EC" id="5.1.3.3"/>
    </reaction>
</comment>
<reference evidence="14 15" key="1">
    <citation type="submission" date="2019-02" db="EMBL/GenBank/DDBJ databases">
        <title>Deep-cultivation of Planctomycetes and their phenomic and genomic characterization uncovers novel biology.</title>
        <authorList>
            <person name="Wiegand S."/>
            <person name="Jogler M."/>
            <person name="Boedeker C."/>
            <person name="Pinto D."/>
            <person name="Vollmers J."/>
            <person name="Rivas-Marin E."/>
            <person name="Kohn T."/>
            <person name="Peeters S.H."/>
            <person name="Heuer A."/>
            <person name="Rast P."/>
            <person name="Oberbeckmann S."/>
            <person name="Bunk B."/>
            <person name="Jeske O."/>
            <person name="Meyerdierks A."/>
            <person name="Storesund J.E."/>
            <person name="Kallscheuer N."/>
            <person name="Luecker S."/>
            <person name="Lage O.M."/>
            <person name="Pohl T."/>
            <person name="Merkel B.J."/>
            <person name="Hornburger P."/>
            <person name="Mueller R.-W."/>
            <person name="Bruemmer F."/>
            <person name="Labrenz M."/>
            <person name="Spormann A.M."/>
            <person name="Op den Camp H."/>
            <person name="Overmann J."/>
            <person name="Amann R."/>
            <person name="Jetten M.S.M."/>
            <person name="Mascher T."/>
            <person name="Medema M.H."/>
            <person name="Devos D.P."/>
            <person name="Kaster A.-K."/>
            <person name="Ovreas L."/>
            <person name="Rohde M."/>
            <person name="Galperin M.Y."/>
            <person name="Jogler C."/>
        </authorList>
    </citation>
    <scope>NUCLEOTIDE SEQUENCE [LARGE SCALE GENOMIC DNA]</scope>
    <source>
        <strain evidence="14 15">Pla110</strain>
    </source>
</reference>
<dbReference type="GO" id="GO:0030246">
    <property type="term" value="F:carbohydrate binding"/>
    <property type="evidence" value="ECO:0007669"/>
    <property type="project" value="InterPro"/>
</dbReference>
<keyword evidence="7 8" id="KW-0119">Carbohydrate metabolism</keyword>
<feature type="binding site" evidence="11">
    <location>
        <begin position="137"/>
        <end position="138"/>
    </location>
    <ligand>
        <name>beta-D-galactose</name>
        <dbReference type="ChEBI" id="CHEBI:27667"/>
    </ligand>
</feature>
<dbReference type="PROSITE" id="PS00545">
    <property type="entry name" value="ALDOSE_1_EPIMERASE"/>
    <property type="match status" value="1"/>
</dbReference>
<comment type="similarity">
    <text evidence="3 8">Belongs to the aldose epimerase family.</text>
</comment>
<dbReference type="GO" id="GO:0033499">
    <property type="term" value="P:galactose catabolic process via UDP-galactose, Leloir pathway"/>
    <property type="evidence" value="ECO:0007669"/>
    <property type="project" value="TreeGrafter"/>
</dbReference>
<dbReference type="InterPro" id="IPR008183">
    <property type="entry name" value="Aldose_1/G6P_1-epimerase"/>
</dbReference>
<dbReference type="NCBIfam" id="NF008277">
    <property type="entry name" value="PRK11055.1"/>
    <property type="match status" value="1"/>
</dbReference>
<feature type="region of interest" description="Disordered" evidence="12">
    <location>
        <begin position="32"/>
        <end position="56"/>
    </location>
</feature>
<evidence type="ECO:0000256" key="11">
    <source>
        <dbReference type="PIRSR" id="PIRSR005096-3"/>
    </source>
</evidence>
<dbReference type="Proteomes" id="UP000317178">
    <property type="component" value="Chromosome"/>
</dbReference>
<evidence type="ECO:0000256" key="5">
    <source>
        <dbReference type="ARBA" id="ARBA00014165"/>
    </source>
</evidence>
<evidence type="ECO:0000256" key="2">
    <source>
        <dbReference type="ARBA" id="ARBA00005028"/>
    </source>
</evidence>
<feature type="binding site" evidence="10">
    <location>
        <position position="303"/>
    </location>
    <ligand>
        <name>beta-D-galactose</name>
        <dbReference type="ChEBI" id="CHEBI:27667"/>
    </ligand>
</feature>
<evidence type="ECO:0000256" key="12">
    <source>
        <dbReference type="SAM" id="MobiDB-lite"/>
    </source>
</evidence>
<dbReference type="PIRSF" id="PIRSF005096">
    <property type="entry name" value="GALM"/>
    <property type="match status" value="1"/>
</dbReference>
<dbReference type="InterPro" id="IPR015443">
    <property type="entry name" value="Aldose_1-epimerase"/>
</dbReference>
<evidence type="ECO:0000256" key="8">
    <source>
        <dbReference type="PIRNR" id="PIRNR005096"/>
    </source>
</evidence>
<organism evidence="14 15">
    <name type="scientific">Polystyrenella longa</name>
    <dbReference type="NCBI Taxonomy" id="2528007"/>
    <lineage>
        <taxon>Bacteria</taxon>
        <taxon>Pseudomonadati</taxon>
        <taxon>Planctomycetota</taxon>
        <taxon>Planctomycetia</taxon>
        <taxon>Planctomycetales</taxon>
        <taxon>Planctomycetaceae</taxon>
        <taxon>Polystyrenella</taxon>
    </lineage>
</organism>
<evidence type="ECO:0000256" key="7">
    <source>
        <dbReference type="ARBA" id="ARBA00023277"/>
    </source>
</evidence>
<feature type="active site" description="Proton donor" evidence="9">
    <location>
        <position position="237"/>
    </location>
</feature>
<feature type="chain" id="PRO_5021923478" description="Aldose 1-epimerase" evidence="13">
    <location>
        <begin position="26"/>
        <end position="406"/>
    </location>
</feature>
<dbReference type="SUPFAM" id="SSF74650">
    <property type="entry name" value="Galactose mutarotase-like"/>
    <property type="match status" value="1"/>
</dbReference>
<keyword evidence="6 8" id="KW-0413">Isomerase</keyword>
<evidence type="ECO:0000256" key="6">
    <source>
        <dbReference type="ARBA" id="ARBA00023235"/>
    </source>
</evidence>
<dbReference type="OrthoDB" id="9779408at2"/>
<evidence type="ECO:0000256" key="10">
    <source>
        <dbReference type="PIRSR" id="PIRSR005096-2"/>
    </source>
</evidence>
<dbReference type="InterPro" id="IPR018052">
    <property type="entry name" value="Ald1_epimerase_CS"/>
</dbReference>
<protein>
    <recommendedName>
        <fullName evidence="5 8">Aldose 1-epimerase</fullName>
        <ecNumber evidence="4 8">5.1.3.3</ecNumber>
    </recommendedName>
</protein>
<dbReference type="InterPro" id="IPR014718">
    <property type="entry name" value="GH-type_carb-bd"/>
</dbReference>
<dbReference type="CDD" id="cd09019">
    <property type="entry name" value="galactose_mutarotase_like"/>
    <property type="match status" value="1"/>
</dbReference>
<dbReference type="PANTHER" id="PTHR10091:SF0">
    <property type="entry name" value="GALACTOSE MUTAROTASE"/>
    <property type="match status" value="1"/>
</dbReference>
<dbReference type="Gene3D" id="2.70.98.10">
    <property type="match status" value="1"/>
</dbReference>
<dbReference type="InterPro" id="IPR047215">
    <property type="entry name" value="Galactose_mutarotase-like"/>
</dbReference>
<gene>
    <name evidence="14" type="primary">mro</name>
    <name evidence="14" type="ORF">Pla110_28980</name>
</gene>
<feature type="compositionally biased region" description="Polar residues" evidence="12">
    <location>
        <begin position="32"/>
        <end position="46"/>
    </location>
</feature>
<evidence type="ECO:0000256" key="9">
    <source>
        <dbReference type="PIRSR" id="PIRSR005096-1"/>
    </source>
</evidence>
<evidence type="ECO:0000313" key="14">
    <source>
        <dbReference type="EMBL" id="QDU81161.1"/>
    </source>
</evidence>
<dbReference type="EMBL" id="CP036281">
    <property type="protein sequence ID" value="QDU81161.1"/>
    <property type="molecule type" value="Genomic_DNA"/>
</dbReference>
<feature type="signal peptide" evidence="13">
    <location>
        <begin position="1"/>
        <end position="25"/>
    </location>
</feature>
<evidence type="ECO:0000256" key="13">
    <source>
        <dbReference type="SAM" id="SignalP"/>
    </source>
</evidence>
<dbReference type="GO" id="GO:0005737">
    <property type="term" value="C:cytoplasm"/>
    <property type="evidence" value="ECO:0007669"/>
    <property type="project" value="TreeGrafter"/>
</dbReference>
<evidence type="ECO:0000256" key="3">
    <source>
        <dbReference type="ARBA" id="ARBA00006206"/>
    </source>
</evidence>
<evidence type="ECO:0000256" key="1">
    <source>
        <dbReference type="ARBA" id="ARBA00001614"/>
    </source>
</evidence>
<feature type="binding site" evidence="11">
    <location>
        <begin position="237"/>
        <end position="239"/>
    </location>
    <ligand>
        <name>beta-D-galactose</name>
        <dbReference type="ChEBI" id="CHEBI:27667"/>
    </ligand>
</feature>